<feature type="compositionally biased region" description="Basic and acidic residues" evidence="6">
    <location>
        <begin position="798"/>
        <end position="809"/>
    </location>
</feature>
<feature type="compositionally biased region" description="Low complexity" evidence="6">
    <location>
        <begin position="1290"/>
        <end position="1300"/>
    </location>
</feature>
<feature type="region of interest" description="Disordered" evidence="6">
    <location>
        <begin position="38"/>
        <end position="63"/>
    </location>
</feature>
<evidence type="ECO:0000256" key="2">
    <source>
        <dbReference type="ARBA" id="ARBA00022771"/>
    </source>
</evidence>
<dbReference type="InterPro" id="IPR001965">
    <property type="entry name" value="Znf_PHD"/>
</dbReference>
<dbReference type="InterPro" id="IPR011011">
    <property type="entry name" value="Znf_FYVE_PHD"/>
</dbReference>
<keyword evidence="4" id="KW-0156">Chromatin regulator</keyword>
<feature type="compositionally biased region" description="Polar residues" evidence="6">
    <location>
        <begin position="872"/>
        <end position="884"/>
    </location>
</feature>
<feature type="region of interest" description="Disordered" evidence="6">
    <location>
        <begin position="1073"/>
        <end position="1104"/>
    </location>
</feature>
<dbReference type="PANTHER" id="PTHR46462">
    <property type="entry name" value="UPSET, ISOFORM A"/>
    <property type="match status" value="1"/>
</dbReference>
<dbReference type="GO" id="GO:0008270">
    <property type="term" value="F:zinc ion binding"/>
    <property type="evidence" value="ECO:0007669"/>
    <property type="project" value="UniProtKB-KW"/>
</dbReference>
<evidence type="ECO:0000313" key="9">
    <source>
        <dbReference type="Proteomes" id="UP000827284"/>
    </source>
</evidence>
<feature type="region of interest" description="Disordered" evidence="6">
    <location>
        <begin position="605"/>
        <end position="958"/>
    </location>
</feature>
<dbReference type="Proteomes" id="UP000827284">
    <property type="component" value="Unassembled WGS sequence"/>
</dbReference>
<accession>A0A9P3H1S4</accession>
<dbReference type="InterPro" id="IPR001214">
    <property type="entry name" value="SET_dom"/>
</dbReference>
<dbReference type="SMART" id="SM00317">
    <property type="entry name" value="SET"/>
    <property type="match status" value="1"/>
</dbReference>
<feature type="region of interest" description="Disordered" evidence="6">
    <location>
        <begin position="123"/>
        <end position="277"/>
    </location>
</feature>
<feature type="compositionally biased region" description="Basic and acidic residues" evidence="6">
    <location>
        <begin position="944"/>
        <end position="958"/>
    </location>
</feature>
<dbReference type="OrthoDB" id="1700726at2759"/>
<proteinExistence type="predicted"/>
<dbReference type="PROSITE" id="PS01359">
    <property type="entry name" value="ZF_PHD_1"/>
    <property type="match status" value="1"/>
</dbReference>
<feature type="compositionally biased region" description="Polar residues" evidence="6">
    <location>
        <begin position="1083"/>
        <end position="1093"/>
    </location>
</feature>
<feature type="compositionally biased region" description="Basic and acidic residues" evidence="6">
    <location>
        <begin position="1554"/>
        <end position="1588"/>
    </location>
</feature>
<feature type="compositionally biased region" description="Basic residues" evidence="6">
    <location>
        <begin position="144"/>
        <end position="155"/>
    </location>
</feature>
<dbReference type="EMBL" id="BQFW01000001">
    <property type="protein sequence ID" value="GJJ68504.1"/>
    <property type="molecule type" value="Genomic_DNA"/>
</dbReference>
<dbReference type="Gene3D" id="2.170.270.10">
    <property type="entry name" value="SET domain"/>
    <property type="match status" value="1"/>
</dbReference>
<dbReference type="GO" id="GO:0006325">
    <property type="term" value="P:chromatin organization"/>
    <property type="evidence" value="ECO:0007669"/>
    <property type="project" value="UniProtKB-KW"/>
</dbReference>
<dbReference type="GO" id="GO:0034967">
    <property type="term" value="C:Set3 complex"/>
    <property type="evidence" value="ECO:0007669"/>
    <property type="project" value="TreeGrafter"/>
</dbReference>
<feature type="region of interest" description="Disordered" evidence="6">
    <location>
        <begin position="1233"/>
        <end position="1304"/>
    </location>
</feature>
<evidence type="ECO:0000256" key="5">
    <source>
        <dbReference type="SAM" id="Coils"/>
    </source>
</evidence>
<feature type="compositionally biased region" description="Polar residues" evidence="6">
    <location>
        <begin position="1342"/>
        <end position="1361"/>
    </location>
</feature>
<keyword evidence="1" id="KW-0479">Metal-binding</keyword>
<dbReference type="InterPro" id="IPR019786">
    <property type="entry name" value="Zinc_finger_PHD-type_CS"/>
</dbReference>
<organism evidence="8 9">
    <name type="scientific">Entomortierella parvispora</name>
    <dbReference type="NCBI Taxonomy" id="205924"/>
    <lineage>
        <taxon>Eukaryota</taxon>
        <taxon>Fungi</taxon>
        <taxon>Fungi incertae sedis</taxon>
        <taxon>Mucoromycota</taxon>
        <taxon>Mortierellomycotina</taxon>
        <taxon>Mortierellomycetes</taxon>
        <taxon>Mortierellales</taxon>
        <taxon>Mortierellaceae</taxon>
        <taxon>Entomortierella</taxon>
    </lineage>
</organism>
<feature type="compositionally biased region" description="Basic and acidic residues" evidence="6">
    <location>
        <begin position="1073"/>
        <end position="1082"/>
    </location>
</feature>
<keyword evidence="5" id="KW-0175">Coiled coil</keyword>
<feature type="compositionally biased region" description="Polar residues" evidence="6">
    <location>
        <begin position="1236"/>
        <end position="1245"/>
    </location>
</feature>
<evidence type="ECO:0000256" key="4">
    <source>
        <dbReference type="ARBA" id="ARBA00022853"/>
    </source>
</evidence>
<feature type="compositionally biased region" description="Low complexity" evidence="6">
    <location>
        <begin position="171"/>
        <end position="188"/>
    </location>
</feature>
<keyword evidence="3" id="KW-0862">Zinc</keyword>
<dbReference type="PROSITE" id="PS50280">
    <property type="entry name" value="SET"/>
    <property type="match status" value="1"/>
</dbReference>
<dbReference type="SMART" id="SM00249">
    <property type="entry name" value="PHD"/>
    <property type="match status" value="1"/>
</dbReference>
<feature type="region of interest" description="Disordered" evidence="6">
    <location>
        <begin position="1320"/>
        <end position="1669"/>
    </location>
</feature>
<dbReference type="PANTHER" id="PTHR46462:SF3">
    <property type="entry name" value="UPSET, ISOFORM A"/>
    <property type="match status" value="1"/>
</dbReference>
<feature type="compositionally biased region" description="Polar residues" evidence="6">
    <location>
        <begin position="767"/>
        <end position="785"/>
    </location>
</feature>
<evidence type="ECO:0000256" key="3">
    <source>
        <dbReference type="ARBA" id="ARBA00022833"/>
    </source>
</evidence>
<feature type="compositionally biased region" description="Low complexity" evidence="6">
    <location>
        <begin position="1382"/>
        <end position="1397"/>
    </location>
</feature>
<feature type="compositionally biased region" description="Basic and acidic residues" evidence="6">
    <location>
        <begin position="1620"/>
        <end position="1635"/>
    </location>
</feature>
<keyword evidence="2" id="KW-0863">Zinc-finger</keyword>
<protein>
    <recommendedName>
        <fullName evidence="7">SET domain-containing protein</fullName>
    </recommendedName>
</protein>
<feature type="compositionally biased region" description="Polar residues" evidence="6">
    <location>
        <begin position="230"/>
        <end position="263"/>
    </location>
</feature>
<sequence>MSAKLSSTVPSPSIANLANKVINRLANSNNINSALQSTGHLTATNDSNVEEEDDDDSVDNDEDDEDAGIIRCICNYIDDDGFTIQCERCLVWQHAVCVGIVQSNVPDKYLCELCSPRPVDRKRANEIQRRRNGTLDRKREKSPSRRKPSVGRPRKQFGSTGSTQTEPGVNSQTSSSSTPSTAVSSGNSQRHSSKDQASSSAGGGSSGYGARSNATGLNASTETAGRKGKSTNSSSALPNGTNNGSPQSSGKQRPSGNSRTVSATVEDEDLDMESDSQDDAMDAYQFEFSSVDTNIVTSKAVQDVFRQVIAHFRQVQSRKRSLSLTSGVKLQELVSSNISKTSDNTTPTTHKDISIANSALTIPSAIAPSIPETPDLLAMSNGQSTLATMDASNVVSMERESLARPLMKTTVKHILSSTKSHPSPAPQYGLFAESNIGAGRFMLEFKGEVSLKSTYKSDPINQYSILATPKPFVLFHPQLNLAVDARRSGNDARFVRRSCMPNTEVKSIVVPGVQDQTVHLGLFAKVPIGKGQEITLDWDWNRDHLALQSLRSLNEKSKDGTSRKSAKDIRKAKYLVASTLYAQTDCACAKAETCILHQMWKDGSSESISRESELSSKGHRPKKVSPESTRQRHRARQETSGLESQDGNRSTGQETSEDELSSVAETSPRKKHPKATVKLESSSKKARHDAHSQHRGNRWDDQDSDSNSDDVRRRKQSNPDSHVSPSRRSSTTGQEMSAREMKVALMQIKKMEDRDFGQAGPGRLGPSSLTADSAKSKNSGLSLEQQSRRAAIPTPRSRAKESTRKHSTADEGNISIGDSGIDSDSNNGTLHRETASLTKGGLKRPRVNLEKRLQNGSQSSATSDSDRYETANRLTQRRSSTSIGKKQPYAAASRGRRMAENASGSPGPKDHSLQRRADRHSGSSSLETSFVSIVGNTSDEEEERIQRSDRRHQRENNLPKEILPVPSLKPSVLPCKKLWKLIYMKQRAVAEEEAREKAEEMRRKAEEVFDLKMEEEAVDVTEYSPTPDDAVAPVPSEASGVKDGSIPLDLPTQAMAPSMVPKDILNLFHEDVKPEPSRETLRKNSTTNSQTIDGPSMQHDQKPKDTDTLLTAVKGNQLEDKDVNGSCPMVQPQIINLGPHQATQTAEETQAGQTEPSISVNLSELPPTLPPTRMPIAESQDVEMVDANTAVNESLTHNVEVAASKEDLSLTKPEVIAIPKVKLSLQEYQRQRQEASLRTAASSDTKPSDPVDNRSQERGNDKDVMSDATVGGLDVDPVVDVEMGEHSRSTSKSETAAAEAPSREEGYYFKVGSSLPTPLVGLSPGAHAARPVSNDYFPVQPFSPTSLSVGPTPFSNLNLISSPPHPQTALSRADDARSPARSPVSLKLSSSTSPKSPGVRAGPSPGPTSPGWRTPKAQRASSPLAPGNTSFIAGHRPSSEEARLTSPRFHGPPSERSDRSSVAPLSLPQRERQLPLTSSAPYDGSYYGTGDEPIPYKRHGPLASPGAPSISRDYYKDERSRHRSMNDEEWGYNNMDAGPYGGYRGSRGAPPPPPRDRDRDRDRERERDRDSERDWNRDRRDRYDRRGDYPNNGGSGAPFYGPHRVPIGQGNMLGGHGRRSSREEPYGSDMYREHVPQSSTSTAPPAGHHSSSHLGDESSSGSQHVIRRP</sequence>
<feature type="compositionally biased region" description="Acidic residues" evidence="6">
    <location>
        <begin position="48"/>
        <end position="63"/>
    </location>
</feature>
<evidence type="ECO:0000256" key="1">
    <source>
        <dbReference type="ARBA" id="ARBA00022723"/>
    </source>
</evidence>
<feature type="compositionally biased region" description="Acidic residues" evidence="6">
    <location>
        <begin position="265"/>
        <end position="277"/>
    </location>
</feature>
<dbReference type="Pfam" id="PF20826">
    <property type="entry name" value="PHD_5"/>
    <property type="match status" value="1"/>
</dbReference>
<dbReference type="Pfam" id="PF00856">
    <property type="entry name" value="SET"/>
    <property type="match status" value="1"/>
</dbReference>
<feature type="compositionally biased region" description="Low complexity" evidence="6">
    <location>
        <begin position="1647"/>
        <end position="1662"/>
    </location>
</feature>
<feature type="compositionally biased region" description="Basic and acidic residues" evidence="6">
    <location>
        <begin position="908"/>
        <end position="921"/>
    </location>
</feature>
<name>A0A9P3H1S4_9FUNG</name>
<dbReference type="InterPro" id="IPR046341">
    <property type="entry name" value="SET_dom_sf"/>
</dbReference>
<feature type="compositionally biased region" description="Polar residues" evidence="6">
    <location>
        <begin position="854"/>
        <end position="863"/>
    </location>
</feature>
<dbReference type="CDD" id="cd15550">
    <property type="entry name" value="PHD_MLL5"/>
    <property type="match status" value="1"/>
</dbReference>
<gene>
    <name evidence="8" type="ORF">EMPS_00850</name>
</gene>
<feature type="compositionally biased region" description="Low complexity" evidence="6">
    <location>
        <begin position="812"/>
        <end position="828"/>
    </location>
</feature>
<evidence type="ECO:0000313" key="8">
    <source>
        <dbReference type="EMBL" id="GJJ68504.1"/>
    </source>
</evidence>
<dbReference type="GO" id="GO:0006355">
    <property type="term" value="P:regulation of DNA-templated transcription"/>
    <property type="evidence" value="ECO:0007669"/>
    <property type="project" value="TreeGrafter"/>
</dbReference>
<keyword evidence="9" id="KW-1185">Reference proteome</keyword>
<comment type="caution">
    <text evidence="8">The sequence shown here is derived from an EMBL/GenBank/DDBJ whole genome shotgun (WGS) entry which is preliminary data.</text>
</comment>
<dbReference type="SUPFAM" id="SSF82199">
    <property type="entry name" value="SET domain"/>
    <property type="match status" value="1"/>
</dbReference>
<feature type="compositionally biased region" description="Polar residues" evidence="6">
    <location>
        <begin position="157"/>
        <end position="170"/>
    </location>
</feature>
<feature type="domain" description="SET" evidence="7">
    <location>
        <begin position="411"/>
        <end position="539"/>
    </location>
</feature>
<feature type="compositionally biased region" description="Polar residues" evidence="6">
    <location>
        <begin position="922"/>
        <end position="937"/>
    </location>
</feature>
<feature type="compositionally biased region" description="Basic and acidic residues" evidence="6">
    <location>
        <begin position="123"/>
        <end position="143"/>
    </location>
</feature>
<evidence type="ECO:0000259" key="7">
    <source>
        <dbReference type="PROSITE" id="PS50280"/>
    </source>
</evidence>
<feature type="compositionally biased region" description="Basic and acidic residues" evidence="6">
    <location>
        <begin position="605"/>
        <end position="616"/>
    </location>
</feature>
<dbReference type="SUPFAM" id="SSF57903">
    <property type="entry name" value="FYVE/PHD zinc finger"/>
    <property type="match status" value="1"/>
</dbReference>
<dbReference type="Gene3D" id="3.30.40.10">
    <property type="entry name" value="Zinc/RING finger domain, C3HC4 (zinc finger)"/>
    <property type="match status" value="1"/>
</dbReference>
<evidence type="ECO:0000256" key="6">
    <source>
        <dbReference type="SAM" id="MobiDB-lite"/>
    </source>
</evidence>
<dbReference type="InterPro" id="IPR013083">
    <property type="entry name" value="Znf_RING/FYVE/PHD"/>
</dbReference>
<feature type="region of interest" description="Disordered" evidence="6">
    <location>
        <begin position="1022"/>
        <end position="1045"/>
    </location>
</feature>
<feature type="compositionally biased region" description="Polar residues" evidence="6">
    <location>
        <begin position="718"/>
        <end position="735"/>
    </location>
</feature>
<feature type="compositionally biased region" description="Basic and acidic residues" evidence="6">
    <location>
        <begin position="689"/>
        <end position="701"/>
    </location>
</feature>
<feature type="compositionally biased region" description="Basic and acidic residues" evidence="6">
    <location>
        <begin position="1246"/>
        <end position="1265"/>
    </location>
</feature>
<dbReference type="GO" id="GO:0070210">
    <property type="term" value="C:Rpd3L-Expanded complex"/>
    <property type="evidence" value="ECO:0007669"/>
    <property type="project" value="TreeGrafter"/>
</dbReference>
<reference evidence="8" key="2">
    <citation type="journal article" date="2022" name="Microbiol. Resour. Announc.">
        <title>Whole-Genome Sequence of Entomortierella parvispora E1425, a Mucoromycotan Fungus Associated with Burkholderiaceae-Related Endosymbiotic Bacteria.</title>
        <authorList>
            <person name="Herlambang A."/>
            <person name="Guo Y."/>
            <person name="Takashima Y."/>
            <person name="Narisawa K."/>
            <person name="Ohta H."/>
            <person name="Nishizawa T."/>
        </authorList>
    </citation>
    <scope>NUCLEOTIDE SEQUENCE</scope>
    <source>
        <strain evidence="8">E1425</strain>
    </source>
</reference>
<feature type="compositionally biased region" description="Polar residues" evidence="6">
    <location>
        <begin position="638"/>
        <end position="654"/>
    </location>
</feature>
<reference evidence="8" key="1">
    <citation type="submission" date="2021-11" db="EMBL/GenBank/DDBJ databases">
        <authorList>
            <person name="Herlambang A."/>
            <person name="Guo Y."/>
            <person name="Takashima Y."/>
            <person name="Nishizawa T."/>
        </authorList>
    </citation>
    <scope>NUCLEOTIDE SEQUENCE</scope>
    <source>
        <strain evidence="8">E1425</strain>
    </source>
</reference>
<feature type="compositionally biased region" description="Basic and acidic residues" evidence="6">
    <location>
        <begin position="1513"/>
        <end position="1526"/>
    </location>
</feature>
<feature type="coiled-coil region" evidence="5">
    <location>
        <begin position="987"/>
        <end position="1015"/>
    </location>
</feature>